<dbReference type="Proteomes" id="UP000005239">
    <property type="component" value="Unassembled WGS sequence"/>
</dbReference>
<organism evidence="1 2">
    <name type="scientific">Pristionchus pacificus</name>
    <name type="common">Parasitic nematode worm</name>
    <dbReference type="NCBI Taxonomy" id="54126"/>
    <lineage>
        <taxon>Eukaryota</taxon>
        <taxon>Metazoa</taxon>
        <taxon>Ecdysozoa</taxon>
        <taxon>Nematoda</taxon>
        <taxon>Chromadorea</taxon>
        <taxon>Rhabditida</taxon>
        <taxon>Rhabditina</taxon>
        <taxon>Diplogasteromorpha</taxon>
        <taxon>Diplogasteroidea</taxon>
        <taxon>Neodiplogasteridae</taxon>
        <taxon>Pristionchus</taxon>
    </lineage>
</organism>
<dbReference type="EnsemblMetazoa" id="PPA36375.1">
    <property type="protein sequence ID" value="PPA36375.1"/>
    <property type="gene ID" value="WBGene00274744"/>
</dbReference>
<sequence length="177" mass="20879">MIKAIKNGLKKIPLPKYVLQWGVYEVTVIVTFSVLWTSVGVASETAYLLFILTNKDNVVYYEVAMIASQPAIIILLHKCLRRMHANLTRMVIFLQFLVSLVHLGVSIYALAVPFPVKQQNSFWINIYLPWPTYLLFGLTQILLWFQTYCLYCLHKYTRYRQDTQLTYHKLDKMYRFI</sequence>
<dbReference type="AlphaFoldDB" id="A0A2A6CXM2"/>
<accession>A0A8R1UN06</accession>
<accession>A0A2A6CXM2</accession>
<name>A0A2A6CXM2_PRIPA</name>
<evidence type="ECO:0000313" key="1">
    <source>
        <dbReference type="EnsemblMetazoa" id="PPA36375.1"/>
    </source>
</evidence>
<gene>
    <name evidence="1" type="primary">WBGene00274744</name>
</gene>
<reference evidence="1" key="2">
    <citation type="submission" date="2022-06" db="UniProtKB">
        <authorList>
            <consortium name="EnsemblMetazoa"/>
        </authorList>
    </citation>
    <scope>IDENTIFICATION</scope>
    <source>
        <strain evidence="1">PS312</strain>
    </source>
</reference>
<reference evidence="2" key="1">
    <citation type="journal article" date="2008" name="Nat. Genet.">
        <title>The Pristionchus pacificus genome provides a unique perspective on nematode lifestyle and parasitism.</title>
        <authorList>
            <person name="Dieterich C."/>
            <person name="Clifton S.W."/>
            <person name="Schuster L.N."/>
            <person name="Chinwalla A."/>
            <person name="Delehaunty K."/>
            <person name="Dinkelacker I."/>
            <person name="Fulton L."/>
            <person name="Fulton R."/>
            <person name="Godfrey J."/>
            <person name="Minx P."/>
            <person name="Mitreva M."/>
            <person name="Roeseler W."/>
            <person name="Tian H."/>
            <person name="Witte H."/>
            <person name="Yang S.P."/>
            <person name="Wilson R.K."/>
            <person name="Sommer R.J."/>
        </authorList>
    </citation>
    <scope>NUCLEOTIDE SEQUENCE [LARGE SCALE GENOMIC DNA]</scope>
    <source>
        <strain evidence="2">PS312</strain>
    </source>
</reference>
<keyword evidence="2" id="KW-1185">Reference proteome</keyword>
<proteinExistence type="predicted"/>
<protein>
    <submittedName>
        <fullName evidence="1">Uncharacterized protein</fullName>
    </submittedName>
</protein>
<evidence type="ECO:0000313" key="2">
    <source>
        <dbReference type="Proteomes" id="UP000005239"/>
    </source>
</evidence>